<feature type="compositionally biased region" description="Basic and acidic residues" evidence="11">
    <location>
        <begin position="513"/>
        <end position="528"/>
    </location>
</feature>
<gene>
    <name evidence="12" type="ORF">OFUS_LOCUS25638</name>
</gene>
<dbReference type="EMBL" id="CAIIXF020000012">
    <property type="protein sequence ID" value="CAH1801904.1"/>
    <property type="molecule type" value="Genomic_DNA"/>
</dbReference>
<evidence type="ECO:0000256" key="7">
    <source>
        <dbReference type="ARBA" id="ARBA00038002"/>
    </source>
</evidence>
<dbReference type="Pfam" id="PF23681">
    <property type="entry name" value="CTT_SPB4"/>
    <property type="match status" value="1"/>
</dbReference>
<dbReference type="FunFam" id="3.40.50.300:FF:000877">
    <property type="entry name" value="RNA helicase"/>
    <property type="match status" value="1"/>
</dbReference>
<dbReference type="PROSITE" id="PS51194">
    <property type="entry name" value="HELICASE_CTER"/>
    <property type="match status" value="1"/>
</dbReference>
<dbReference type="PROSITE" id="PS00039">
    <property type="entry name" value="DEAD_ATP_HELICASE"/>
    <property type="match status" value="1"/>
</dbReference>
<evidence type="ECO:0000313" key="13">
    <source>
        <dbReference type="Proteomes" id="UP000749559"/>
    </source>
</evidence>
<keyword evidence="5 10" id="KW-0694">RNA-binding</keyword>
<dbReference type="PANTHER" id="PTHR24031">
    <property type="entry name" value="RNA HELICASE"/>
    <property type="match status" value="1"/>
</dbReference>
<dbReference type="Pfam" id="PF13959">
    <property type="entry name" value="CTE_SPB4"/>
    <property type="match status" value="1"/>
</dbReference>
<dbReference type="CDD" id="cd18787">
    <property type="entry name" value="SF2_C_DEAD"/>
    <property type="match status" value="1"/>
</dbReference>
<evidence type="ECO:0000256" key="10">
    <source>
        <dbReference type="RuleBase" id="RU365068"/>
    </source>
</evidence>
<dbReference type="EC" id="3.6.4.13" evidence="10"/>
<feature type="region of interest" description="Disordered" evidence="11">
    <location>
        <begin position="506"/>
        <end position="548"/>
    </location>
</feature>
<comment type="similarity">
    <text evidence="7">Belongs to the DEAD box helicase family. DDX55/SPB4 subfamily.</text>
</comment>
<dbReference type="AlphaFoldDB" id="A0A8J1TM83"/>
<dbReference type="GO" id="GO:0005524">
    <property type="term" value="F:ATP binding"/>
    <property type="evidence" value="ECO:0007669"/>
    <property type="project" value="UniProtKB-UniRule"/>
</dbReference>
<name>A0A8J1TM83_OWEFU</name>
<evidence type="ECO:0000256" key="1">
    <source>
        <dbReference type="ARBA" id="ARBA00022741"/>
    </source>
</evidence>
<dbReference type="PROSITE" id="PS51192">
    <property type="entry name" value="HELICASE_ATP_BIND_1"/>
    <property type="match status" value="1"/>
</dbReference>
<dbReference type="PROSITE" id="PS51195">
    <property type="entry name" value="Q_MOTIF"/>
    <property type="match status" value="1"/>
</dbReference>
<dbReference type="InterPro" id="IPR014014">
    <property type="entry name" value="RNA_helicase_DEAD_Q_motif"/>
</dbReference>
<dbReference type="InterPro" id="IPR000629">
    <property type="entry name" value="RNA-helicase_DEAD-box_CS"/>
</dbReference>
<comment type="caution">
    <text evidence="12">The sequence shown here is derived from an EMBL/GenBank/DDBJ whole genome shotgun (WGS) entry which is preliminary data.</text>
</comment>
<keyword evidence="6" id="KW-0175">Coiled coil</keyword>
<dbReference type="InterPro" id="IPR001650">
    <property type="entry name" value="Helicase_C-like"/>
</dbReference>
<dbReference type="SMART" id="SM01178">
    <property type="entry name" value="DUF4217"/>
    <property type="match status" value="1"/>
</dbReference>
<evidence type="ECO:0000256" key="9">
    <source>
        <dbReference type="RuleBase" id="RU000492"/>
    </source>
</evidence>
<keyword evidence="13" id="KW-1185">Reference proteome</keyword>
<dbReference type="InterPro" id="IPR056330">
    <property type="entry name" value="CTT_SPB4"/>
</dbReference>
<dbReference type="Pfam" id="PF00271">
    <property type="entry name" value="Helicase_C"/>
    <property type="match status" value="1"/>
</dbReference>
<feature type="compositionally biased region" description="Basic residues" evidence="11">
    <location>
        <begin position="529"/>
        <end position="543"/>
    </location>
</feature>
<evidence type="ECO:0000256" key="8">
    <source>
        <dbReference type="ARBA" id="ARBA00047984"/>
    </source>
</evidence>
<dbReference type="SUPFAM" id="SSF52540">
    <property type="entry name" value="P-loop containing nucleoside triphosphate hydrolases"/>
    <property type="match status" value="1"/>
</dbReference>
<dbReference type="Pfam" id="PF00270">
    <property type="entry name" value="DEAD"/>
    <property type="match status" value="1"/>
</dbReference>
<dbReference type="GO" id="GO:0003723">
    <property type="term" value="F:RNA binding"/>
    <property type="evidence" value="ECO:0007669"/>
    <property type="project" value="UniProtKB-UniRule"/>
</dbReference>
<dbReference type="InterPro" id="IPR027417">
    <property type="entry name" value="P-loop_NTPase"/>
</dbReference>
<dbReference type="InterPro" id="IPR025313">
    <property type="entry name" value="SPB4-like_CTE"/>
</dbReference>
<protein>
    <recommendedName>
        <fullName evidence="10">ATP-dependent RNA helicase</fullName>
        <ecNumber evidence="10">3.6.4.13</ecNumber>
    </recommendedName>
</protein>
<evidence type="ECO:0000313" key="12">
    <source>
        <dbReference type="EMBL" id="CAH1801904.1"/>
    </source>
</evidence>
<dbReference type="CDD" id="cd17960">
    <property type="entry name" value="DEADc_DDX55"/>
    <property type="match status" value="1"/>
</dbReference>
<evidence type="ECO:0000256" key="6">
    <source>
        <dbReference type="ARBA" id="ARBA00023054"/>
    </source>
</evidence>
<accession>A0A8J1TM83</accession>
<organism evidence="12 13">
    <name type="scientific">Owenia fusiformis</name>
    <name type="common">Polychaete worm</name>
    <dbReference type="NCBI Taxonomy" id="6347"/>
    <lineage>
        <taxon>Eukaryota</taxon>
        <taxon>Metazoa</taxon>
        <taxon>Spiralia</taxon>
        <taxon>Lophotrochozoa</taxon>
        <taxon>Annelida</taxon>
        <taxon>Polychaeta</taxon>
        <taxon>Sedentaria</taxon>
        <taxon>Canalipalpata</taxon>
        <taxon>Sabellida</taxon>
        <taxon>Oweniida</taxon>
        <taxon>Oweniidae</taxon>
        <taxon>Owenia</taxon>
    </lineage>
</organism>
<keyword evidence="4 9" id="KW-0067">ATP-binding</keyword>
<evidence type="ECO:0000256" key="2">
    <source>
        <dbReference type="ARBA" id="ARBA00022801"/>
    </source>
</evidence>
<dbReference type="InterPro" id="IPR014001">
    <property type="entry name" value="Helicase_ATP-bd"/>
</dbReference>
<evidence type="ECO:0000256" key="4">
    <source>
        <dbReference type="ARBA" id="ARBA00022840"/>
    </source>
</evidence>
<dbReference type="Gene3D" id="3.40.50.300">
    <property type="entry name" value="P-loop containing nucleotide triphosphate hydrolases"/>
    <property type="match status" value="2"/>
</dbReference>
<comment type="function">
    <text evidence="10">RNA helicase.</text>
</comment>
<keyword evidence="3 9" id="KW-0347">Helicase</keyword>
<dbReference type="GO" id="GO:0003724">
    <property type="term" value="F:RNA helicase activity"/>
    <property type="evidence" value="ECO:0007669"/>
    <property type="project" value="UniProtKB-EC"/>
</dbReference>
<evidence type="ECO:0000256" key="5">
    <source>
        <dbReference type="ARBA" id="ARBA00022884"/>
    </source>
</evidence>
<dbReference type="GO" id="GO:0016787">
    <property type="term" value="F:hydrolase activity"/>
    <property type="evidence" value="ECO:0007669"/>
    <property type="project" value="UniProtKB-KW"/>
</dbReference>
<reference evidence="12" key="1">
    <citation type="submission" date="2022-03" db="EMBL/GenBank/DDBJ databases">
        <authorList>
            <person name="Martin C."/>
        </authorList>
    </citation>
    <scope>NUCLEOTIDE SEQUENCE</scope>
</reference>
<keyword evidence="1 9" id="KW-0547">Nucleotide-binding</keyword>
<sequence>MEQKWKDLSVSLSKPITKAIKELKFKRPTPVQAACIPLFMTNKDVAAEAITGSGKTLAFLIPILEILLKREEPLKKKDVGAIIITPTRELALQIDGVLSTFTKHTPQFTQILCIGGNNIEADLEKIKENGAHIIIATPGRLEDMFRRSTDGLTLAVGVKALEVLVLDEADRLLDMGFALSINNILSYLPKQRRTGLFSATQTDEVEALIRAGLRNPVRVAVKENQIDDEQTQRTPSTLQNFYMICEADEKFNYLMDFLRCHQNDKCMIFYSTCASVDYFSKAIKSLLKNTEVLCIHGKMKEKRNKIFAAFRSLQSGILICTDVMARGVDIPEVNWVLQYDPPSSANAFVHRCGRTARLGRSGNALLFLLPSEDSYVEFIALNQKVPMKRLSPPAPQQEYIHKLKHMALKDRAIYESGIKAFVSSVQSYAKHECSLIFRLKDIDIAKLARGYALLKLPKMPELKGKKLEHFEETEKDVSTIPYRDKMREKQRQSKLKIFQETGEMPGKKKFKTIKPENKPWAKEKERKDKKQRRKEKRDLKKRKMEFNETELDDLAKDAQLVKKFKRGKMSEEDFETEFIEDV</sequence>
<dbReference type="SMART" id="SM00487">
    <property type="entry name" value="DEXDc"/>
    <property type="match status" value="1"/>
</dbReference>
<dbReference type="FunFam" id="3.40.50.300:FF:001022">
    <property type="entry name" value="RNA helicase"/>
    <property type="match status" value="1"/>
</dbReference>
<dbReference type="OrthoDB" id="7396459at2759"/>
<proteinExistence type="inferred from homology"/>
<keyword evidence="2 9" id="KW-0378">Hydrolase</keyword>
<dbReference type="Proteomes" id="UP000749559">
    <property type="component" value="Unassembled WGS sequence"/>
</dbReference>
<evidence type="ECO:0000256" key="3">
    <source>
        <dbReference type="ARBA" id="ARBA00022806"/>
    </source>
</evidence>
<dbReference type="SMART" id="SM00490">
    <property type="entry name" value="HELICc"/>
    <property type="match status" value="1"/>
</dbReference>
<dbReference type="InterPro" id="IPR011545">
    <property type="entry name" value="DEAD/DEAH_box_helicase_dom"/>
</dbReference>
<comment type="domain">
    <text evidence="10">The Q motif is unique to and characteristic of the DEAD box family of RNA helicases and controls ATP binding and hydrolysis.</text>
</comment>
<evidence type="ECO:0000256" key="11">
    <source>
        <dbReference type="SAM" id="MobiDB-lite"/>
    </source>
</evidence>
<comment type="catalytic activity">
    <reaction evidence="8 10">
        <text>ATP + H2O = ADP + phosphate + H(+)</text>
        <dbReference type="Rhea" id="RHEA:13065"/>
        <dbReference type="ChEBI" id="CHEBI:15377"/>
        <dbReference type="ChEBI" id="CHEBI:15378"/>
        <dbReference type="ChEBI" id="CHEBI:30616"/>
        <dbReference type="ChEBI" id="CHEBI:43474"/>
        <dbReference type="ChEBI" id="CHEBI:456216"/>
        <dbReference type="EC" id="3.6.4.13"/>
    </reaction>
</comment>